<evidence type="ECO:0000256" key="1">
    <source>
        <dbReference type="SAM" id="Phobius"/>
    </source>
</evidence>
<protein>
    <submittedName>
        <fullName evidence="2">Uncharacterized protein</fullName>
    </submittedName>
</protein>
<proteinExistence type="predicted"/>
<accession>A0A1X1BWB8</accession>
<comment type="caution">
    <text evidence="2">The sequence shown here is derived from an EMBL/GenBank/DDBJ whole genome shotgun (WGS) entry which is preliminary data.</text>
</comment>
<feature type="transmembrane region" description="Helical" evidence="1">
    <location>
        <begin position="7"/>
        <end position="22"/>
    </location>
</feature>
<name>A0A1X1BWB8_9GAMM</name>
<sequence>MKFLTKTIALLLTISCAIWLFIKPGFDSGTALLAALVTLVGLFIADKAQSSFFQQKVSGGSTGIQAGGNVNINSKENSKDQI</sequence>
<dbReference type="EMBL" id="MLFN01000024">
    <property type="protein sequence ID" value="ORM52904.1"/>
    <property type="molecule type" value="Genomic_DNA"/>
</dbReference>
<feature type="transmembrane region" description="Helical" evidence="1">
    <location>
        <begin position="28"/>
        <end position="45"/>
    </location>
</feature>
<keyword evidence="3" id="KW-1185">Reference proteome</keyword>
<evidence type="ECO:0000313" key="2">
    <source>
        <dbReference type="EMBL" id="ORM52904.1"/>
    </source>
</evidence>
<keyword evidence="1" id="KW-1133">Transmembrane helix</keyword>
<keyword evidence="1" id="KW-0472">Membrane</keyword>
<gene>
    <name evidence="2" type="ORF">HA41_10195</name>
</gene>
<keyword evidence="1" id="KW-0812">Transmembrane</keyword>
<dbReference type="RefSeq" id="WP_094120731.1">
    <property type="nucleotide sequence ID" value="NZ_MLFN01000024.1"/>
</dbReference>
<dbReference type="Proteomes" id="UP000193933">
    <property type="component" value="Unassembled WGS sequence"/>
</dbReference>
<dbReference type="AlphaFoldDB" id="A0A1X1BWB8"/>
<evidence type="ECO:0000313" key="3">
    <source>
        <dbReference type="Proteomes" id="UP000193933"/>
    </source>
</evidence>
<organism evidence="2 3">
    <name type="scientific">Pantoea conspicua</name>
    <dbReference type="NCBI Taxonomy" id="472705"/>
    <lineage>
        <taxon>Bacteria</taxon>
        <taxon>Pseudomonadati</taxon>
        <taxon>Pseudomonadota</taxon>
        <taxon>Gammaproteobacteria</taxon>
        <taxon>Enterobacterales</taxon>
        <taxon>Erwiniaceae</taxon>
        <taxon>Pantoea</taxon>
    </lineage>
</organism>
<reference evidence="2 3" key="1">
    <citation type="journal article" date="2017" name="Antonie Van Leeuwenhoek">
        <title>Phylogenomic resolution of the bacterial genus Pantoea and its relationship with Erwinia and Tatumella.</title>
        <authorList>
            <person name="Palmer M."/>
            <person name="Steenkamp E.T."/>
            <person name="Coetzee M.P."/>
            <person name="Chan W.Y."/>
            <person name="van Zyl E."/>
            <person name="De Maayer P."/>
            <person name="Coutinho T.A."/>
            <person name="Blom J."/>
            <person name="Smits T.H."/>
            <person name="Duffy B."/>
            <person name="Venter S.N."/>
        </authorList>
    </citation>
    <scope>NUCLEOTIDE SEQUENCE [LARGE SCALE GENOMIC DNA]</scope>
    <source>
        <strain evidence="2 3">LMG 24534</strain>
    </source>
</reference>